<comment type="similarity">
    <text evidence="2">Belongs to the BA14k family.</text>
</comment>
<evidence type="ECO:0000313" key="8">
    <source>
        <dbReference type="EMBL" id="ANY78956.1"/>
    </source>
</evidence>
<dbReference type="RefSeq" id="WP_237050269.1">
    <property type="nucleotide sequence ID" value="NZ_CP016616.1"/>
</dbReference>
<dbReference type="GO" id="GO:0016020">
    <property type="term" value="C:membrane"/>
    <property type="evidence" value="ECO:0007669"/>
    <property type="project" value="UniProtKB-SubCell"/>
</dbReference>
<organism evidence="8">
    <name type="scientific">Microvirga ossetica</name>
    <dbReference type="NCBI Taxonomy" id="1882682"/>
    <lineage>
        <taxon>Bacteria</taxon>
        <taxon>Pseudomonadati</taxon>
        <taxon>Pseudomonadota</taxon>
        <taxon>Alphaproteobacteria</taxon>
        <taxon>Hyphomicrobiales</taxon>
        <taxon>Methylobacteriaceae</taxon>
        <taxon>Microvirga</taxon>
    </lineage>
</organism>
<evidence type="ECO:0000256" key="3">
    <source>
        <dbReference type="ARBA" id="ARBA00020552"/>
    </source>
</evidence>
<gene>
    <name evidence="8" type="ORF">BB934_12665</name>
</gene>
<evidence type="ECO:0000256" key="2">
    <source>
        <dbReference type="ARBA" id="ARBA00010270"/>
    </source>
</evidence>
<reference evidence="8" key="1">
    <citation type="submission" date="2016-07" db="EMBL/GenBank/DDBJ databases">
        <title>Microvirga ossetica sp. nov. a new species of rhizobia isolated from root nodules of the legume species Vicia alpestris Steven originated from North Ossetia region in the Caucasus.</title>
        <authorList>
            <person name="Safronova V.I."/>
            <person name="Kuznetsova I.G."/>
            <person name="Sazanova A.L."/>
            <person name="Belimov A."/>
            <person name="Andronov E."/>
            <person name="Osledkin Y.S."/>
            <person name="Onishchuk O.P."/>
            <person name="Kurchak O.N."/>
            <person name="Shaposhnikov A.I."/>
            <person name="Willems A."/>
            <person name="Tikhonovich I.A."/>
        </authorList>
    </citation>
    <scope>NUCLEOTIDE SEQUENCE [LARGE SCALE GENOMIC DNA]</scope>
    <source>
        <strain evidence="8">V5/3M</strain>
    </source>
</reference>
<dbReference type="GO" id="GO:0030246">
    <property type="term" value="F:carbohydrate binding"/>
    <property type="evidence" value="ECO:0007669"/>
    <property type="project" value="UniProtKB-KW"/>
</dbReference>
<evidence type="ECO:0000256" key="4">
    <source>
        <dbReference type="ARBA" id="ARBA00022475"/>
    </source>
</evidence>
<evidence type="ECO:0000256" key="6">
    <source>
        <dbReference type="ARBA" id="ARBA00025321"/>
    </source>
</evidence>
<dbReference type="EMBL" id="CP016616">
    <property type="protein sequence ID" value="ANY78956.1"/>
    <property type="molecule type" value="Genomic_DNA"/>
</dbReference>
<name>A0A1B2EG56_9HYPH</name>
<comment type="function">
    <text evidence="6">Has immunoglobulin-binding and hemagglutination properties, and can bind to mannose. Essential for virulence. May be involved in LPS biosynthesis or polysaccharide transport.</text>
</comment>
<dbReference type="KEGG" id="moc:BB934_12665"/>
<keyword evidence="5" id="KW-0430">Lectin</keyword>
<keyword evidence="4" id="KW-1003">Cell membrane</keyword>
<protein>
    <recommendedName>
        <fullName evidence="3">Lectin-like protein BA14k</fullName>
    </recommendedName>
</protein>
<dbReference type="Pfam" id="PF07886">
    <property type="entry name" value="BA14K"/>
    <property type="match status" value="1"/>
</dbReference>
<dbReference type="InterPro" id="IPR012413">
    <property type="entry name" value="BA14K"/>
</dbReference>
<evidence type="ECO:0000256" key="1">
    <source>
        <dbReference type="ARBA" id="ARBA00004167"/>
    </source>
</evidence>
<feature type="signal peptide" evidence="7">
    <location>
        <begin position="1"/>
        <end position="25"/>
    </location>
</feature>
<keyword evidence="7" id="KW-0732">Signal</keyword>
<feature type="chain" id="PRO_5008536061" description="Lectin-like protein BA14k" evidence="7">
    <location>
        <begin position="26"/>
        <end position="180"/>
    </location>
</feature>
<keyword evidence="4" id="KW-0472">Membrane</keyword>
<proteinExistence type="inferred from homology"/>
<evidence type="ECO:0000256" key="7">
    <source>
        <dbReference type="SAM" id="SignalP"/>
    </source>
</evidence>
<comment type="subcellular location">
    <subcellularLocation>
        <location evidence="1">Membrane</location>
        <topology evidence="1">Single-pass membrane protein</topology>
    </subcellularLocation>
</comment>
<evidence type="ECO:0000256" key="5">
    <source>
        <dbReference type="ARBA" id="ARBA00022734"/>
    </source>
</evidence>
<accession>A0A1B2EG56</accession>
<dbReference type="AlphaFoldDB" id="A0A1B2EG56"/>
<sequence length="180" mass="19107">MRKFFMAVAATAALGALGLTAPASAAQTQTAPVSELVAAIQDGTVQAEYVQRRGGGRHVSRGGGYRGSRNVYRGGAYGGRQVYRGGVYRGGPYVNRENYRRRYYGGRYYGPRYGYYGSGYNYGYGSAAAAGAIGLATGAIVSGAIAQSNNAVSYCAQRFRSYDPGSGTYLGNDGRRHRCP</sequence>